<keyword evidence="2" id="KW-0812">Transmembrane</keyword>
<accession>A0ABN7S044</accession>
<reference evidence="3 4" key="1">
    <citation type="submission" date="2021-04" db="EMBL/GenBank/DDBJ databases">
        <authorList>
            <person name="Bliznina A."/>
        </authorList>
    </citation>
    <scope>NUCLEOTIDE SEQUENCE [LARGE SCALE GENOMIC DNA]</scope>
</reference>
<evidence type="ECO:0000256" key="2">
    <source>
        <dbReference type="SAM" id="Phobius"/>
    </source>
</evidence>
<evidence type="ECO:0000256" key="1">
    <source>
        <dbReference type="SAM" id="MobiDB-lite"/>
    </source>
</evidence>
<evidence type="ECO:0000313" key="3">
    <source>
        <dbReference type="EMBL" id="CAG5085957.1"/>
    </source>
</evidence>
<sequence>MEGWEVLMIVIAVIAFLVCFSYLLKCCWKLKKIRTSSSNGSESPVADAEARPSSNSADSDTRPEPIAPSQIEIDAPEVPEESVSRGKEDLPPSYDDILNEW</sequence>
<proteinExistence type="predicted"/>
<evidence type="ECO:0000313" key="4">
    <source>
        <dbReference type="Proteomes" id="UP001158576"/>
    </source>
</evidence>
<keyword evidence="4" id="KW-1185">Reference proteome</keyword>
<feature type="region of interest" description="Disordered" evidence="1">
    <location>
        <begin position="34"/>
        <end position="101"/>
    </location>
</feature>
<organism evidence="3 4">
    <name type="scientific">Oikopleura dioica</name>
    <name type="common">Tunicate</name>
    <dbReference type="NCBI Taxonomy" id="34765"/>
    <lineage>
        <taxon>Eukaryota</taxon>
        <taxon>Metazoa</taxon>
        <taxon>Chordata</taxon>
        <taxon>Tunicata</taxon>
        <taxon>Appendicularia</taxon>
        <taxon>Copelata</taxon>
        <taxon>Oikopleuridae</taxon>
        <taxon>Oikopleura</taxon>
    </lineage>
</organism>
<dbReference type="EMBL" id="OU015568">
    <property type="protein sequence ID" value="CAG5085957.1"/>
    <property type="molecule type" value="Genomic_DNA"/>
</dbReference>
<protein>
    <submittedName>
        <fullName evidence="3">Oidioi.mRNA.OKI2018_I69.PAR.g11063.t1.cds</fullName>
    </submittedName>
</protein>
<gene>
    <name evidence="3" type="ORF">OKIOD_LOCUS2621</name>
</gene>
<keyword evidence="2" id="KW-0472">Membrane</keyword>
<keyword evidence="2" id="KW-1133">Transmembrane helix</keyword>
<dbReference type="Proteomes" id="UP001158576">
    <property type="component" value="Chromosome PAR"/>
</dbReference>
<name>A0ABN7S044_OIKDI</name>
<feature type="transmembrane region" description="Helical" evidence="2">
    <location>
        <begin position="6"/>
        <end position="24"/>
    </location>
</feature>